<feature type="region of interest" description="Disordered" evidence="1">
    <location>
        <begin position="1"/>
        <end position="55"/>
    </location>
</feature>
<dbReference type="EMBL" id="WOWK01000033">
    <property type="protein sequence ID" value="KAF0325935.1"/>
    <property type="molecule type" value="Genomic_DNA"/>
</dbReference>
<feature type="compositionally biased region" description="Polar residues" evidence="1">
    <location>
        <begin position="31"/>
        <end position="45"/>
    </location>
</feature>
<protein>
    <submittedName>
        <fullName evidence="3">Uncharacterized protein</fullName>
    </submittedName>
</protein>
<keyword evidence="2" id="KW-0812">Transmembrane</keyword>
<keyword evidence="2" id="KW-1133">Transmembrane helix</keyword>
<evidence type="ECO:0000256" key="1">
    <source>
        <dbReference type="SAM" id="MobiDB-lite"/>
    </source>
</evidence>
<feature type="compositionally biased region" description="Low complexity" evidence="1">
    <location>
        <begin position="1"/>
        <end position="11"/>
    </location>
</feature>
<accession>A0A8H3WGJ5</accession>
<keyword evidence="2" id="KW-0472">Membrane</keyword>
<feature type="transmembrane region" description="Helical" evidence="2">
    <location>
        <begin position="87"/>
        <end position="105"/>
    </location>
</feature>
<proteinExistence type="predicted"/>
<dbReference type="Proteomes" id="UP000434172">
    <property type="component" value="Unassembled WGS sequence"/>
</dbReference>
<evidence type="ECO:0000256" key="2">
    <source>
        <dbReference type="SAM" id="Phobius"/>
    </source>
</evidence>
<reference evidence="3 4" key="1">
    <citation type="submission" date="2019-12" db="EMBL/GenBank/DDBJ databases">
        <title>A genome sequence resource for the geographically widespread anthracnose pathogen Colletotrichum asianum.</title>
        <authorList>
            <person name="Meng Y."/>
        </authorList>
    </citation>
    <scope>NUCLEOTIDE SEQUENCE [LARGE SCALE GENOMIC DNA]</scope>
    <source>
        <strain evidence="3 4">ICMP 18580</strain>
    </source>
</reference>
<gene>
    <name evidence="3" type="ORF">GQ607_006753</name>
</gene>
<keyword evidence="4" id="KW-1185">Reference proteome</keyword>
<name>A0A8H3WGJ5_9PEZI</name>
<sequence>MTTDTQQTQQQRDSNDHLPSVDHPPSRRFMSMSNEPLRKQTNNTDRSARPASSIRIGDHLSSPLRAYGYLTITYSCRRHRRLPPPQLPPVVLIIIFIVPLLPVALQGPSPGTQTPPSAVCPLPLLGWLA</sequence>
<dbReference type="AlphaFoldDB" id="A0A8H3WGJ5"/>
<evidence type="ECO:0000313" key="3">
    <source>
        <dbReference type="EMBL" id="KAF0325935.1"/>
    </source>
</evidence>
<organism evidence="3 4">
    <name type="scientific">Colletotrichum asianum</name>
    <dbReference type="NCBI Taxonomy" id="702518"/>
    <lineage>
        <taxon>Eukaryota</taxon>
        <taxon>Fungi</taxon>
        <taxon>Dikarya</taxon>
        <taxon>Ascomycota</taxon>
        <taxon>Pezizomycotina</taxon>
        <taxon>Sordariomycetes</taxon>
        <taxon>Hypocreomycetidae</taxon>
        <taxon>Glomerellales</taxon>
        <taxon>Glomerellaceae</taxon>
        <taxon>Colletotrichum</taxon>
        <taxon>Colletotrichum gloeosporioides species complex</taxon>
    </lineage>
</organism>
<comment type="caution">
    <text evidence="3">The sequence shown here is derived from an EMBL/GenBank/DDBJ whole genome shotgun (WGS) entry which is preliminary data.</text>
</comment>
<evidence type="ECO:0000313" key="4">
    <source>
        <dbReference type="Proteomes" id="UP000434172"/>
    </source>
</evidence>